<evidence type="ECO:0000256" key="3">
    <source>
        <dbReference type="ARBA" id="ARBA00022723"/>
    </source>
</evidence>
<dbReference type="PRINTS" id="PR00604">
    <property type="entry name" value="CYTCHRMECIAB"/>
</dbReference>
<accession>A0A3B0TY06</accession>
<dbReference type="GO" id="GO:0009055">
    <property type="term" value="F:electron transfer activity"/>
    <property type="evidence" value="ECO:0007669"/>
    <property type="project" value="InterPro"/>
</dbReference>
<gene>
    <name evidence="7" type="ORF">MNBD_ALPHA12-1588</name>
</gene>
<name>A0A3B0TY06_9ZZZZ</name>
<evidence type="ECO:0000313" key="7">
    <source>
        <dbReference type="EMBL" id="VAW21073.1"/>
    </source>
</evidence>
<keyword evidence="4" id="KW-0249">Electron transport</keyword>
<dbReference type="Gene3D" id="1.10.760.10">
    <property type="entry name" value="Cytochrome c-like domain"/>
    <property type="match status" value="1"/>
</dbReference>
<dbReference type="Pfam" id="PF00034">
    <property type="entry name" value="Cytochrom_C"/>
    <property type="match status" value="1"/>
</dbReference>
<evidence type="ECO:0000256" key="1">
    <source>
        <dbReference type="ARBA" id="ARBA00022448"/>
    </source>
</evidence>
<proteinExistence type="predicted"/>
<dbReference type="PANTHER" id="PTHR11961">
    <property type="entry name" value="CYTOCHROME C"/>
    <property type="match status" value="1"/>
</dbReference>
<feature type="domain" description="Cytochrome c" evidence="6">
    <location>
        <begin position="42"/>
        <end position="152"/>
    </location>
</feature>
<dbReference type="EMBL" id="UOEO01000155">
    <property type="protein sequence ID" value="VAW21073.1"/>
    <property type="molecule type" value="Genomic_DNA"/>
</dbReference>
<evidence type="ECO:0000256" key="5">
    <source>
        <dbReference type="ARBA" id="ARBA00023004"/>
    </source>
</evidence>
<protein>
    <submittedName>
        <fullName evidence="7">Cytochrome c2</fullName>
    </submittedName>
</protein>
<dbReference type="SUPFAM" id="SSF46626">
    <property type="entry name" value="Cytochrome c"/>
    <property type="match status" value="1"/>
</dbReference>
<evidence type="ECO:0000256" key="2">
    <source>
        <dbReference type="ARBA" id="ARBA00022617"/>
    </source>
</evidence>
<keyword evidence="1" id="KW-0813">Transport</keyword>
<keyword evidence="3" id="KW-0479">Metal-binding</keyword>
<dbReference type="InterPro" id="IPR002327">
    <property type="entry name" value="Cyt_c_1A/1B"/>
</dbReference>
<keyword evidence="2" id="KW-0349">Heme</keyword>
<reference evidence="7" key="1">
    <citation type="submission" date="2018-06" db="EMBL/GenBank/DDBJ databases">
        <authorList>
            <person name="Zhirakovskaya E."/>
        </authorList>
    </citation>
    <scope>NUCLEOTIDE SEQUENCE</scope>
</reference>
<dbReference type="InterPro" id="IPR009056">
    <property type="entry name" value="Cyt_c-like_dom"/>
</dbReference>
<evidence type="ECO:0000256" key="4">
    <source>
        <dbReference type="ARBA" id="ARBA00022982"/>
    </source>
</evidence>
<organism evidence="7">
    <name type="scientific">hydrothermal vent metagenome</name>
    <dbReference type="NCBI Taxonomy" id="652676"/>
    <lineage>
        <taxon>unclassified sequences</taxon>
        <taxon>metagenomes</taxon>
        <taxon>ecological metagenomes</taxon>
    </lineage>
</organism>
<dbReference type="InterPro" id="IPR036909">
    <property type="entry name" value="Cyt_c-like_dom_sf"/>
</dbReference>
<dbReference type="PROSITE" id="PS51007">
    <property type="entry name" value="CYTC"/>
    <property type="match status" value="1"/>
</dbReference>
<sequence>MFKTITKSSSIGKSALAAILFSATLFGGAIPVSASGDNAVVGDATRGQSLFKRCAACHRIGPNAKNAVGPELNLIIGRPAGSVDGYRYGTGLTAANQAGLVWNTENLVEYIMNPKVFVRSFLDDNSARVKMTFRMRKQVDAQDVIAYLASLQEE</sequence>
<dbReference type="GO" id="GO:0046872">
    <property type="term" value="F:metal ion binding"/>
    <property type="evidence" value="ECO:0007669"/>
    <property type="project" value="UniProtKB-KW"/>
</dbReference>
<dbReference type="AlphaFoldDB" id="A0A3B0TY06"/>
<evidence type="ECO:0000259" key="6">
    <source>
        <dbReference type="PROSITE" id="PS51007"/>
    </source>
</evidence>
<dbReference type="GO" id="GO:0020037">
    <property type="term" value="F:heme binding"/>
    <property type="evidence" value="ECO:0007669"/>
    <property type="project" value="InterPro"/>
</dbReference>
<keyword evidence="5" id="KW-0408">Iron</keyword>